<keyword evidence="4 10" id="KW-0812">Transmembrane</keyword>
<dbReference type="GO" id="GO:0042761">
    <property type="term" value="P:very long-chain fatty acid biosynthetic process"/>
    <property type="evidence" value="ECO:0007669"/>
    <property type="project" value="TreeGrafter"/>
</dbReference>
<dbReference type="STRING" id="7757.ENSPMAP00000000412"/>
<organism evidence="12">
    <name type="scientific">Petromyzon marinus</name>
    <name type="common">Sea lamprey</name>
    <dbReference type="NCBI Taxonomy" id="7757"/>
    <lineage>
        <taxon>Eukaryota</taxon>
        <taxon>Metazoa</taxon>
        <taxon>Chordata</taxon>
        <taxon>Craniata</taxon>
        <taxon>Vertebrata</taxon>
        <taxon>Cyclostomata</taxon>
        <taxon>Hyperoartia</taxon>
        <taxon>Petromyzontiformes</taxon>
        <taxon>Petromyzontidae</taxon>
        <taxon>Petromyzon</taxon>
    </lineage>
</organism>
<dbReference type="GO" id="GO:0034626">
    <property type="term" value="P:fatty acid elongation, polyunsaturated fatty acid"/>
    <property type="evidence" value="ECO:0007669"/>
    <property type="project" value="TreeGrafter"/>
</dbReference>
<reference evidence="12" key="2">
    <citation type="submission" date="2025-09" db="UniProtKB">
        <authorList>
            <consortium name="Ensembl"/>
        </authorList>
    </citation>
    <scope>IDENTIFICATION</scope>
</reference>
<comment type="subcellular location">
    <subcellularLocation>
        <location evidence="1">Membrane</location>
        <topology evidence="1">Multi-pass membrane protein</topology>
    </subcellularLocation>
</comment>
<evidence type="ECO:0000256" key="6">
    <source>
        <dbReference type="ARBA" id="ARBA00022989"/>
    </source>
</evidence>
<dbReference type="GO" id="GO:0005789">
    <property type="term" value="C:endoplasmic reticulum membrane"/>
    <property type="evidence" value="ECO:0007669"/>
    <property type="project" value="TreeGrafter"/>
</dbReference>
<evidence type="ECO:0000256" key="4">
    <source>
        <dbReference type="ARBA" id="ARBA00022692"/>
    </source>
</evidence>
<feature type="compositionally biased region" description="Low complexity" evidence="11">
    <location>
        <begin position="212"/>
        <end position="230"/>
    </location>
</feature>
<evidence type="ECO:0000256" key="7">
    <source>
        <dbReference type="ARBA" id="ARBA00023098"/>
    </source>
</evidence>
<comment type="catalytic activity">
    <reaction evidence="10">
        <text>a very-long-chain acyl-CoA + malonyl-CoA + H(+) = a very-long-chain 3-oxoacyl-CoA + CO2 + CoA</text>
        <dbReference type="Rhea" id="RHEA:32727"/>
        <dbReference type="ChEBI" id="CHEBI:15378"/>
        <dbReference type="ChEBI" id="CHEBI:16526"/>
        <dbReference type="ChEBI" id="CHEBI:57287"/>
        <dbReference type="ChEBI" id="CHEBI:57384"/>
        <dbReference type="ChEBI" id="CHEBI:90725"/>
        <dbReference type="ChEBI" id="CHEBI:90736"/>
        <dbReference type="EC" id="2.3.1.199"/>
    </reaction>
</comment>
<evidence type="ECO:0000256" key="2">
    <source>
        <dbReference type="ARBA" id="ARBA00022516"/>
    </source>
</evidence>
<dbReference type="OMA" id="FLFMFGR"/>
<dbReference type="Pfam" id="PF01151">
    <property type="entry name" value="ELO"/>
    <property type="match status" value="1"/>
</dbReference>
<evidence type="ECO:0000256" key="11">
    <source>
        <dbReference type="SAM" id="MobiDB-lite"/>
    </source>
</evidence>
<accession>S4R5D2</accession>
<evidence type="ECO:0000256" key="5">
    <source>
        <dbReference type="ARBA" id="ARBA00022832"/>
    </source>
</evidence>
<dbReference type="InterPro" id="IPR030457">
    <property type="entry name" value="ELO_CS"/>
</dbReference>
<keyword evidence="5 10" id="KW-0276">Fatty acid metabolism</keyword>
<evidence type="ECO:0000256" key="9">
    <source>
        <dbReference type="ARBA" id="ARBA00023160"/>
    </source>
</evidence>
<feature type="transmembrane region" description="Helical" evidence="10">
    <location>
        <begin position="175"/>
        <end position="195"/>
    </location>
</feature>
<evidence type="ECO:0000256" key="3">
    <source>
        <dbReference type="ARBA" id="ARBA00022679"/>
    </source>
</evidence>
<comment type="similarity">
    <text evidence="10">Belongs to the ELO family.</text>
</comment>
<feature type="transmembrane region" description="Helical" evidence="10">
    <location>
        <begin position="12"/>
        <end position="37"/>
    </location>
</feature>
<feature type="transmembrane region" description="Helical" evidence="10">
    <location>
        <begin position="145"/>
        <end position="163"/>
    </location>
</feature>
<sequence>YQLREPLIIYNFAMVLLNLYIFLELFLGARAAVYSYICQPVNYTDDVNEMRIASALWWYYVSKGIEYLDTVLFILRKKFNQVTFLHVYHHATMFTLWWIGIKWVAGGQSFFGAHINSMVHVVMYTYYALSAFGPKMQPYLWWKRYLTIIQMVQFHLSTFHTGYSLYVDCPFPKWMHWSLIAYSVSFILLFADFYYRTYMKARREAGAIGAADRAAANGRPSQQPSASSGGKKQKAKAKKE</sequence>
<keyword evidence="6 10" id="KW-1133">Transmembrane helix</keyword>
<evidence type="ECO:0000313" key="12">
    <source>
        <dbReference type="Ensembl" id="ENSPMAP00000000412.1"/>
    </source>
</evidence>
<reference evidence="12" key="1">
    <citation type="submission" date="2025-08" db="UniProtKB">
        <authorList>
            <consortium name="Ensembl"/>
        </authorList>
    </citation>
    <scope>IDENTIFICATION</scope>
</reference>
<dbReference type="PROSITE" id="PS01188">
    <property type="entry name" value="ELO"/>
    <property type="match status" value="1"/>
</dbReference>
<proteinExistence type="inferred from homology"/>
<feature type="transmembrane region" description="Helical" evidence="10">
    <location>
        <begin position="111"/>
        <end position="133"/>
    </location>
</feature>
<dbReference type="GO" id="GO:0034625">
    <property type="term" value="P:fatty acid elongation, monounsaturated fatty acid"/>
    <property type="evidence" value="ECO:0007669"/>
    <property type="project" value="TreeGrafter"/>
</dbReference>
<feature type="region of interest" description="Disordered" evidence="11">
    <location>
        <begin position="212"/>
        <end position="240"/>
    </location>
</feature>
<dbReference type="GO" id="GO:0009922">
    <property type="term" value="F:fatty acid elongase activity"/>
    <property type="evidence" value="ECO:0007669"/>
    <property type="project" value="UniProtKB-EC"/>
</dbReference>
<feature type="transmembrane region" description="Helical" evidence="10">
    <location>
        <begin position="87"/>
        <end position="105"/>
    </location>
</feature>
<keyword evidence="8 10" id="KW-0472">Membrane</keyword>
<evidence type="ECO:0000256" key="1">
    <source>
        <dbReference type="ARBA" id="ARBA00004141"/>
    </source>
</evidence>
<dbReference type="GO" id="GO:0019367">
    <property type="term" value="P:fatty acid elongation, saturated fatty acid"/>
    <property type="evidence" value="ECO:0007669"/>
    <property type="project" value="TreeGrafter"/>
</dbReference>
<keyword evidence="9 10" id="KW-0275">Fatty acid biosynthesis</keyword>
<dbReference type="GeneTree" id="ENSGT01050000244838"/>
<dbReference type="InterPro" id="IPR002076">
    <property type="entry name" value="ELO_fam"/>
</dbReference>
<dbReference type="PANTHER" id="PTHR11157:SF12">
    <property type="entry name" value="ELONGATION OF VERY LONG CHAIN FATTY ACIDS PROTEIN 4"/>
    <property type="match status" value="1"/>
</dbReference>
<dbReference type="Ensembl" id="ENSPMAT00000000413.1">
    <property type="protein sequence ID" value="ENSPMAP00000000412.1"/>
    <property type="gene ID" value="ENSPMAG00000000370.1"/>
</dbReference>
<dbReference type="AlphaFoldDB" id="S4R5D2"/>
<feature type="compositionally biased region" description="Basic residues" evidence="11">
    <location>
        <begin position="231"/>
        <end position="240"/>
    </location>
</feature>
<name>S4R5D2_PETMA</name>
<protein>
    <recommendedName>
        <fullName evidence="10">Elongation of very long chain fatty acids protein</fullName>
        <ecNumber evidence="10">2.3.1.199</ecNumber>
    </recommendedName>
    <alternativeName>
        <fullName evidence="10">Very-long-chain 3-oxoacyl-CoA synthase</fullName>
    </alternativeName>
</protein>
<keyword evidence="3 10" id="KW-0808">Transferase</keyword>
<evidence type="ECO:0000256" key="8">
    <source>
        <dbReference type="ARBA" id="ARBA00023136"/>
    </source>
</evidence>
<dbReference type="EC" id="2.3.1.199" evidence="10"/>
<dbReference type="GO" id="GO:0030148">
    <property type="term" value="P:sphingolipid biosynthetic process"/>
    <property type="evidence" value="ECO:0007669"/>
    <property type="project" value="TreeGrafter"/>
</dbReference>
<evidence type="ECO:0000256" key="10">
    <source>
        <dbReference type="RuleBase" id="RU361115"/>
    </source>
</evidence>
<feature type="transmembrane region" description="Helical" evidence="10">
    <location>
        <begin position="57"/>
        <end position="75"/>
    </location>
</feature>
<keyword evidence="2 10" id="KW-0444">Lipid biosynthesis</keyword>
<dbReference type="HOGENOM" id="CLU_048483_4_1_1"/>
<keyword evidence="7 10" id="KW-0443">Lipid metabolism</keyword>
<dbReference type="PANTHER" id="PTHR11157">
    <property type="entry name" value="FATTY ACID ACYL TRANSFERASE-RELATED"/>
    <property type="match status" value="1"/>
</dbReference>